<evidence type="ECO:0000313" key="3">
    <source>
        <dbReference type="Proteomes" id="UP000807115"/>
    </source>
</evidence>
<name>A0A921RJ85_SORBI</name>
<feature type="chain" id="PRO_5037104662" description="Secreted protein" evidence="1">
    <location>
        <begin position="24"/>
        <end position="105"/>
    </location>
</feature>
<proteinExistence type="predicted"/>
<evidence type="ECO:0000256" key="1">
    <source>
        <dbReference type="SAM" id="SignalP"/>
    </source>
</evidence>
<accession>A0A921RJ85</accession>
<gene>
    <name evidence="2" type="ORF">BDA96_03G406600</name>
</gene>
<reference evidence="2" key="1">
    <citation type="journal article" date="2019" name="BMC Genomics">
        <title>A new reference genome for Sorghum bicolor reveals high levels of sequence similarity between sweet and grain genotypes: implications for the genetics of sugar metabolism.</title>
        <authorList>
            <person name="Cooper E.A."/>
            <person name="Brenton Z.W."/>
            <person name="Flinn B.S."/>
            <person name="Jenkins J."/>
            <person name="Shu S."/>
            <person name="Flowers D."/>
            <person name="Luo F."/>
            <person name="Wang Y."/>
            <person name="Xia P."/>
            <person name="Barry K."/>
            <person name="Daum C."/>
            <person name="Lipzen A."/>
            <person name="Yoshinaga Y."/>
            <person name="Schmutz J."/>
            <person name="Saski C."/>
            <person name="Vermerris W."/>
            <person name="Kresovich S."/>
        </authorList>
    </citation>
    <scope>NUCLEOTIDE SEQUENCE</scope>
</reference>
<protein>
    <recommendedName>
        <fullName evidence="4">Secreted protein</fullName>
    </recommendedName>
</protein>
<keyword evidence="1" id="KW-0732">Signal</keyword>
<organism evidence="2 3">
    <name type="scientific">Sorghum bicolor</name>
    <name type="common">Sorghum</name>
    <name type="synonym">Sorghum vulgare</name>
    <dbReference type="NCBI Taxonomy" id="4558"/>
    <lineage>
        <taxon>Eukaryota</taxon>
        <taxon>Viridiplantae</taxon>
        <taxon>Streptophyta</taxon>
        <taxon>Embryophyta</taxon>
        <taxon>Tracheophyta</taxon>
        <taxon>Spermatophyta</taxon>
        <taxon>Magnoliopsida</taxon>
        <taxon>Liliopsida</taxon>
        <taxon>Poales</taxon>
        <taxon>Poaceae</taxon>
        <taxon>PACMAD clade</taxon>
        <taxon>Panicoideae</taxon>
        <taxon>Andropogonodae</taxon>
        <taxon>Andropogoneae</taxon>
        <taxon>Sorghinae</taxon>
        <taxon>Sorghum</taxon>
    </lineage>
</organism>
<sequence length="105" mass="11522">MAKNPIRFWVGFAVSWLYHALVAKPCPAGKQELGPLCNGRKIICDLPISCGLRCCVVWMHFFPRLNSIHASIALALLMCGYQATEIGTMRGGSQCNARQGRQCPA</sequence>
<dbReference type="Proteomes" id="UP000807115">
    <property type="component" value="Chromosome 3"/>
</dbReference>
<dbReference type="EMBL" id="CM027682">
    <property type="protein sequence ID" value="KAG0540411.1"/>
    <property type="molecule type" value="Genomic_DNA"/>
</dbReference>
<dbReference type="AlphaFoldDB" id="A0A921RJ85"/>
<feature type="signal peptide" evidence="1">
    <location>
        <begin position="1"/>
        <end position="23"/>
    </location>
</feature>
<evidence type="ECO:0008006" key="4">
    <source>
        <dbReference type="Google" id="ProtNLM"/>
    </source>
</evidence>
<reference evidence="2" key="2">
    <citation type="submission" date="2020-10" db="EMBL/GenBank/DDBJ databases">
        <authorList>
            <person name="Cooper E.A."/>
            <person name="Brenton Z.W."/>
            <person name="Flinn B.S."/>
            <person name="Jenkins J."/>
            <person name="Shu S."/>
            <person name="Flowers D."/>
            <person name="Luo F."/>
            <person name="Wang Y."/>
            <person name="Xia P."/>
            <person name="Barry K."/>
            <person name="Daum C."/>
            <person name="Lipzen A."/>
            <person name="Yoshinaga Y."/>
            <person name="Schmutz J."/>
            <person name="Saski C."/>
            <person name="Vermerris W."/>
            <person name="Kresovich S."/>
        </authorList>
    </citation>
    <scope>NUCLEOTIDE SEQUENCE</scope>
</reference>
<comment type="caution">
    <text evidence="2">The sequence shown here is derived from an EMBL/GenBank/DDBJ whole genome shotgun (WGS) entry which is preliminary data.</text>
</comment>
<evidence type="ECO:0000313" key="2">
    <source>
        <dbReference type="EMBL" id="KAG0540411.1"/>
    </source>
</evidence>